<dbReference type="AlphaFoldDB" id="A0A1I0VGK8"/>
<organism evidence="4 5">
    <name type="scientific">Nocardioides alpinus</name>
    <dbReference type="NCBI Taxonomy" id="748909"/>
    <lineage>
        <taxon>Bacteria</taxon>
        <taxon>Bacillati</taxon>
        <taxon>Actinomycetota</taxon>
        <taxon>Actinomycetes</taxon>
        <taxon>Propionibacteriales</taxon>
        <taxon>Nocardioidaceae</taxon>
        <taxon>Nocardioides</taxon>
    </lineage>
</organism>
<dbReference type="RefSeq" id="WP_091193164.1">
    <property type="nucleotide sequence ID" value="NZ_FOKC01000001.1"/>
</dbReference>
<evidence type="ECO:0000313" key="4">
    <source>
        <dbReference type="EMBL" id="SFA75619.1"/>
    </source>
</evidence>
<evidence type="ECO:0000313" key="6">
    <source>
        <dbReference type="Proteomes" id="UP000233565"/>
    </source>
</evidence>
<accession>A0A1I0VGK8</accession>
<reference evidence="3 6" key="2">
    <citation type="submission" date="2017-12" db="EMBL/GenBank/DDBJ databases">
        <title>Pharmacopeia of the Arctic Ocean.</title>
        <authorList>
            <person name="Collins E."/>
            <person name="Ducluzeau A.-L."/>
        </authorList>
    </citation>
    <scope>NUCLEOTIDE SEQUENCE [LARGE SCALE GENOMIC DNA]</scope>
    <source>
        <strain evidence="3 6">DSM 23325</strain>
    </source>
</reference>
<evidence type="ECO:0000313" key="3">
    <source>
        <dbReference type="EMBL" id="PKH37260.1"/>
    </source>
</evidence>
<evidence type="ECO:0000259" key="2">
    <source>
        <dbReference type="Pfam" id="PF16169"/>
    </source>
</evidence>
<dbReference type="Proteomes" id="UP000233565">
    <property type="component" value="Unassembled WGS sequence"/>
</dbReference>
<sequence>MTTQDNLAQEPRRILLDYPHRVAGHCGSGALRDLVEWAGLGWEEVPSEGLVFGMAGGLGFTYLRMSGLTPPVYLVGRSDGFEIDLPTRLGAEVEVRRTDDPGTGWYWVRRELQHGRPVLLWADIAELPYLNVRLQMGRHDIVVIGYDDDTETAFVVDNDRAEVQEVPYDALARARASRSFPVPTRHTTYFVNWPQILPELRPTAASALVASVENMQAEATAIIPDTSALPSDAVAAAGVRGVAAFAEDVGQWPGVMSEPELDGTLRALHAFVEKAGTGGGLFRRLQAAFCFEVARLTDCAEVATAGTALLRCADTWSAVAAAGRSDGSTLERWRRVHELAATLPTREDQAVAEMRSAAAELARLS</sequence>
<dbReference type="STRING" id="748909.SAMN05192575_101211"/>
<protein>
    <submittedName>
        <fullName evidence="4">Butirosin biosynthesis protein H, N-terminal</fullName>
    </submittedName>
    <submittedName>
        <fullName evidence="3">PRTRC system protein E</fullName>
    </submittedName>
</protein>
<evidence type="ECO:0000313" key="5">
    <source>
        <dbReference type="Proteomes" id="UP000199113"/>
    </source>
</evidence>
<reference evidence="4" key="1">
    <citation type="submission" date="2016-10" db="EMBL/GenBank/DDBJ databases">
        <authorList>
            <person name="de Groot N.N."/>
        </authorList>
    </citation>
    <scope>NUCLEOTIDE SEQUENCE [LARGE SCALE GENOMIC DNA]</scope>
    <source>
        <strain evidence="4">CGMCC 1.10697</strain>
    </source>
</reference>
<feature type="domain" description="Butirosin biosynthesis protein H N-terminal" evidence="1">
    <location>
        <begin position="25"/>
        <end position="158"/>
    </location>
</feature>
<name>A0A1I0VGK8_9ACTN</name>
<gene>
    <name evidence="3" type="ORF">CXG46_17465</name>
    <name evidence="4" type="ORF">SAMN05192575_101211</name>
</gene>
<dbReference type="EMBL" id="PJBV01000035">
    <property type="protein sequence ID" value="PKH37260.1"/>
    <property type="molecule type" value="Genomic_DNA"/>
</dbReference>
<dbReference type="OrthoDB" id="4075615at2"/>
<dbReference type="Proteomes" id="UP000199113">
    <property type="component" value="Unassembled WGS sequence"/>
</dbReference>
<dbReference type="Pfam" id="PF14399">
    <property type="entry name" value="BtrH_N"/>
    <property type="match status" value="1"/>
</dbReference>
<dbReference type="InterPro" id="IPR032369">
    <property type="entry name" value="DUF4872"/>
</dbReference>
<dbReference type="Pfam" id="PF16169">
    <property type="entry name" value="DUF4872"/>
    <property type="match status" value="1"/>
</dbReference>
<dbReference type="InterPro" id="IPR026935">
    <property type="entry name" value="BtrH_N"/>
</dbReference>
<evidence type="ECO:0000259" key="1">
    <source>
        <dbReference type="Pfam" id="PF14399"/>
    </source>
</evidence>
<keyword evidence="6" id="KW-1185">Reference proteome</keyword>
<dbReference type="EMBL" id="FOKC01000001">
    <property type="protein sequence ID" value="SFA75619.1"/>
    <property type="molecule type" value="Genomic_DNA"/>
</dbReference>
<proteinExistence type="predicted"/>
<feature type="domain" description="DUF4872" evidence="2">
    <location>
        <begin position="169"/>
        <end position="353"/>
    </location>
</feature>